<proteinExistence type="predicted"/>
<evidence type="ECO:0000313" key="4">
    <source>
        <dbReference type="Proteomes" id="UP001196068"/>
    </source>
</evidence>
<dbReference type="AlphaFoldDB" id="A0AAF1KP86"/>
<dbReference type="Gene3D" id="3.30.460.10">
    <property type="entry name" value="Beta Polymerase, domain 2"/>
    <property type="match status" value="1"/>
</dbReference>
<dbReference type="RefSeq" id="WP_211876064.1">
    <property type="nucleotide sequence ID" value="NZ_JAAEDH010000027.1"/>
</dbReference>
<organism evidence="3 4">
    <name type="scientific">Plastoroseomonas arctica</name>
    <dbReference type="NCBI Taxonomy" id="1509237"/>
    <lineage>
        <taxon>Bacteria</taxon>
        <taxon>Pseudomonadati</taxon>
        <taxon>Pseudomonadota</taxon>
        <taxon>Alphaproteobacteria</taxon>
        <taxon>Acetobacterales</taxon>
        <taxon>Acetobacteraceae</taxon>
        <taxon>Plastoroseomonas</taxon>
    </lineage>
</organism>
<accession>A0AAF1KP86</accession>
<dbReference type="InterPro" id="IPR043519">
    <property type="entry name" value="NT_sf"/>
</dbReference>
<evidence type="ECO:0000256" key="1">
    <source>
        <dbReference type="SAM" id="MobiDB-lite"/>
    </source>
</evidence>
<gene>
    <name evidence="3" type="ORF">GXW79_18955</name>
</gene>
<name>A0AAF1KP86_9PROT</name>
<reference evidence="3" key="2">
    <citation type="journal article" date="2021" name="Syst. Appl. Microbiol.">
        <title>Roseomonas hellenica sp. nov., isolated from roots of wild-growing Alkanna tinctoria.</title>
        <authorList>
            <person name="Rat A."/>
            <person name="Naranjo H.D."/>
            <person name="Lebbe L."/>
            <person name="Cnockaert M."/>
            <person name="Krigas N."/>
            <person name="Grigoriadou K."/>
            <person name="Maloupa E."/>
            <person name="Willems A."/>
        </authorList>
    </citation>
    <scope>NUCLEOTIDE SEQUENCE</scope>
    <source>
        <strain evidence="3">LMG 28251</strain>
    </source>
</reference>
<dbReference type="Proteomes" id="UP001196068">
    <property type="component" value="Unassembled WGS sequence"/>
</dbReference>
<feature type="domain" description="Polymerase nucleotidyl transferase" evidence="2">
    <location>
        <begin position="13"/>
        <end position="38"/>
    </location>
</feature>
<protein>
    <recommendedName>
        <fullName evidence="2">Polymerase nucleotidyl transferase domain-containing protein</fullName>
    </recommendedName>
</protein>
<feature type="region of interest" description="Disordered" evidence="1">
    <location>
        <begin position="21"/>
        <end position="58"/>
    </location>
</feature>
<dbReference type="Pfam" id="PF01909">
    <property type="entry name" value="NTP_transf_2"/>
    <property type="match status" value="1"/>
</dbReference>
<sequence length="58" mass="5926">MDRLLAEAPAGAAARVAVLGSRARGDSGPGSDLDVAIMPGSDTDRRSWVASRRASLST</sequence>
<dbReference type="InterPro" id="IPR002934">
    <property type="entry name" value="Polymerase_NTP_transf_dom"/>
</dbReference>
<dbReference type="SUPFAM" id="SSF81301">
    <property type="entry name" value="Nucleotidyltransferase"/>
    <property type="match status" value="1"/>
</dbReference>
<reference evidence="3" key="1">
    <citation type="submission" date="2020-01" db="EMBL/GenBank/DDBJ databases">
        <authorList>
            <person name="Rat A."/>
        </authorList>
    </citation>
    <scope>NUCLEOTIDE SEQUENCE</scope>
    <source>
        <strain evidence="3">LMG 28251</strain>
    </source>
</reference>
<evidence type="ECO:0000313" key="3">
    <source>
        <dbReference type="EMBL" id="MBR0657164.1"/>
    </source>
</evidence>
<dbReference type="GO" id="GO:0016779">
    <property type="term" value="F:nucleotidyltransferase activity"/>
    <property type="evidence" value="ECO:0007669"/>
    <property type="project" value="InterPro"/>
</dbReference>
<dbReference type="EMBL" id="JAAEDH010000027">
    <property type="protein sequence ID" value="MBR0657164.1"/>
    <property type="molecule type" value="Genomic_DNA"/>
</dbReference>
<comment type="caution">
    <text evidence="3">The sequence shown here is derived from an EMBL/GenBank/DDBJ whole genome shotgun (WGS) entry which is preliminary data.</text>
</comment>
<keyword evidence="4" id="KW-1185">Reference proteome</keyword>
<evidence type="ECO:0000259" key="2">
    <source>
        <dbReference type="Pfam" id="PF01909"/>
    </source>
</evidence>